<accession>A0A7R9HU23</accession>
<dbReference type="Gene3D" id="3.40.640.10">
    <property type="entry name" value="Type I PLP-dependent aspartate aminotransferase-like (Major domain)"/>
    <property type="match status" value="1"/>
</dbReference>
<dbReference type="PANTHER" id="PTHR42806">
    <property type="entry name" value="GLYCINE CLEAVAGE SYSTEM P-PROTEIN"/>
    <property type="match status" value="1"/>
</dbReference>
<evidence type="ECO:0000256" key="1">
    <source>
        <dbReference type="ARBA" id="ARBA00023002"/>
    </source>
</evidence>
<organism evidence="3">
    <name type="scientific">Timema monikensis</name>
    <dbReference type="NCBI Taxonomy" id="170555"/>
    <lineage>
        <taxon>Eukaryota</taxon>
        <taxon>Metazoa</taxon>
        <taxon>Ecdysozoa</taxon>
        <taxon>Arthropoda</taxon>
        <taxon>Hexapoda</taxon>
        <taxon>Insecta</taxon>
        <taxon>Pterygota</taxon>
        <taxon>Neoptera</taxon>
        <taxon>Polyneoptera</taxon>
        <taxon>Phasmatodea</taxon>
        <taxon>Timematodea</taxon>
        <taxon>Timematoidea</taxon>
        <taxon>Timematidae</taxon>
        <taxon>Timema</taxon>
    </lineage>
</organism>
<dbReference type="PANTHER" id="PTHR42806:SF1">
    <property type="entry name" value="GLYCINE DEHYDROGENASE (DECARBOXYLATING)"/>
    <property type="match status" value="1"/>
</dbReference>
<dbReference type="EMBL" id="OB798554">
    <property type="protein sequence ID" value="CAD7434940.1"/>
    <property type="molecule type" value="Genomic_DNA"/>
</dbReference>
<gene>
    <name evidence="3" type="ORF">TMSB3V08_LOCUS11590</name>
</gene>
<reference evidence="3" key="1">
    <citation type="submission" date="2020-11" db="EMBL/GenBank/DDBJ databases">
        <authorList>
            <person name="Tran Van P."/>
        </authorList>
    </citation>
    <scope>NUCLEOTIDE SEQUENCE</scope>
</reference>
<sequence length="181" mass="19743">MDLLQFVSPVAHHFYRSLETSESHRNVPPDTIFVPPPFARLSYAALERLLQSLLCSYATATTQYTPYQPEVAQGRLEGLLNYQTMVSDLTGMEVANASLLDEGTAAAEAMSLFFRDGLVWLQLVLSPVRAGKIRALPMLVGRGEGVRASSGNIIEYCDSASDVSVLSLQRGKGVWGQCTNS</sequence>
<proteinExistence type="predicted"/>
<protein>
    <recommendedName>
        <fullName evidence="2">Glycine cleavage system P-protein N-terminal domain-containing protein</fullName>
    </recommendedName>
</protein>
<dbReference type="InterPro" id="IPR023010">
    <property type="entry name" value="GcvPA"/>
</dbReference>
<dbReference type="AlphaFoldDB" id="A0A7R9HU23"/>
<dbReference type="GO" id="GO:0004375">
    <property type="term" value="F:glycine dehydrogenase (decarboxylating) activity"/>
    <property type="evidence" value="ECO:0007669"/>
    <property type="project" value="InterPro"/>
</dbReference>
<keyword evidence="1" id="KW-0560">Oxidoreductase</keyword>
<dbReference type="Pfam" id="PF02347">
    <property type="entry name" value="GDC-P"/>
    <property type="match status" value="1"/>
</dbReference>
<dbReference type="InterPro" id="IPR015424">
    <property type="entry name" value="PyrdxlP-dep_Trfase"/>
</dbReference>
<dbReference type="GO" id="GO:0009116">
    <property type="term" value="P:nucleoside metabolic process"/>
    <property type="evidence" value="ECO:0007669"/>
    <property type="project" value="InterPro"/>
</dbReference>
<feature type="domain" description="Glycine cleavage system P-protein N-terminal" evidence="2">
    <location>
        <begin position="59"/>
        <end position="115"/>
    </location>
</feature>
<evidence type="ECO:0000313" key="3">
    <source>
        <dbReference type="EMBL" id="CAD7434940.1"/>
    </source>
</evidence>
<evidence type="ECO:0000259" key="2">
    <source>
        <dbReference type="Pfam" id="PF02347"/>
    </source>
</evidence>
<dbReference type="SUPFAM" id="SSF53383">
    <property type="entry name" value="PLP-dependent transferases"/>
    <property type="match status" value="1"/>
</dbReference>
<dbReference type="InterPro" id="IPR049315">
    <property type="entry name" value="GDC-P_N"/>
</dbReference>
<dbReference type="InterPro" id="IPR015421">
    <property type="entry name" value="PyrdxlP-dep_Trfase_major"/>
</dbReference>
<name>A0A7R9HU23_9NEOP</name>